<protein>
    <recommendedName>
        <fullName evidence="3">Co-chaperone DjlA N-terminal domain-containing protein</fullName>
    </recommendedName>
</protein>
<accession>A0A5S9NXV0</accession>
<sequence length="78" mass="8979">MTESRDYLEMSFRSIECFKDGKLDAQELGKLLDIAERDGEIDDNEIRVLQNIISRIKPDEINQAMHEKLIEIVSKVAA</sequence>
<proteinExistence type="predicted"/>
<reference evidence="1 2" key="1">
    <citation type="submission" date="2019-11" db="EMBL/GenBank/DDBJ databases">
        <authorList>
            <person name="Holert J."/>
        </authorList>
    </citation>
    <scope>NUCLEOTIDE SEQUENCE [LARGE SCALE GENOMIC DNA]</scope>
    <source>
        <strain evidence="1">BC5_2</strain>
    </source>
</reference>
<evidence type="ECO:0008006" key="3">
    <source>
        <dbReference type="Google" id="ProtNLM"/>
    </source>
</evidence>
<dbReference type="AlphaFoldDB" id="A0A5S9NXV0"/>
<gene>
    <name evidence="1" type="ORF">DPBNPPHM_03385</name>
</gene>
<name>A0A5S9NXV0_9GAMM</name>
<dbReference type="Proteomes" id="UP000434580">
    <property type="component" value="Unassembled WGS sequence"/>
</dbReference>
<dbReference type="OrthoDB" id="6025350at2"/>
<evidence type="ECO:0000313" key="2">
    <source>
        <dbReference type="Proteomes" id="UP000434580"/>
    </source>
</evidence>
<organism evidence="1 2">
    <name type="scientific">BD1-7 clade bacterium</name>
    <dbReference type="NCBI Taxonomy" id="2029982"/>
    <lineage>
        <taxon>Bacteria</taxon>
        <taxon>Pseudomonadati</taxon>
        <taxon>Pseudomonadota</taxon>
        <taxon>Gammaproteobacteria</taxon>
        <taxon>Cellvibrionales</taxon>
        <taxon>Spongiibacteraceae</taxon>
        <taxon>BD1-7 clade</taxon>
    </lineage>
</organism>
<evidence type="ECO:0000313" key="1">
    <source>
        <dbReference type="EMBL" id="CAA0096161.1"/>
    </source>
</evidence>
<dbReference type="EMBL" id="CACSII010000004">
    <property type="protein sequence ID" value="CAA0096161.1"/>
    <property type="molecule type" value="Genomic_DNA"/>
</dbReference>